<evidence type="ECO:0000259" key="9">
    <source>
        <dbReference type="Pfam" id="PF14615"/>
    </source>
</evidence>
<evidence type="ECO:0000256" key="5">
    <source>
        <dbReference type="ARBA" id="ARBA00022517"/>
    </source>
</evidence>
<name>A0A8H3R3P9_9GLOM</name>
<dbReference type="OrthoDB" id="69550at2759"/>
<keyword evidence="5" id="KW-0690">Ribosome biogenesis</keyword>
<feature type="region of interest" description="Disordered" evidence="8">
    <location>
        <begin position="72"/>
        <end position="191"/>
    </location>
</feature>
<feature type="domain" description="Ribosome-assembly protein 3 C-terminal" evidence="9">
    <location>
        <begin position="210"/>
        <end position="256"/>
    </location>
</feature>
<keyword evidence="7" id="KW-0687">Ribonucleoprotein</keyword>
<evidence type="ECO:0000256" key="1">
    <source>
        <dbReference type="ARBA" id="ARBA00003035"/>
    </source>
</evidence>
<dbReference type="Pfam" id="PF14615">
    <property type="entry name" value="Rsa3"/>
    <property type="match status" value="1"/>
</dbReference>
<feature type="region of interest" description="Disordered" evidence="8">
    <location>
        <begin position="1"/>
        <end position="42"/>
    </location>
</feature>
<evidence type="ECO:0000256" key="3">
    <source>
        <dbReference type="ARBA" id="ARBA00006256"/>
    </source>
</evidence>
<feature type="compositionally biased region" description="Polar residues" evidence="8">
    <location>
        <begin position="9"/>
        <end position="36"/>
    </location>
</feature>
<dbReference type="PANTHER" id="PTHR28127:SF1">
    <property type="entry name" value="RIBOSOME ASSEMBLY PROTEIN 3"/>
    <property type="match status" value="1"/>
</dbReference>
<sequence>MPKKIPRKANTSFTRTSNKGRQALFKSQQKTSTPKKIQNDKTLKSTNYKSTLKLSCKIPNDRISLFEDKVISSNSSDSENQESDEHEFNKDESREKDEDIIMQDVKSTSSEEEDSTESSDNENMKKINYSEETEESEEENSNVGNVDEKELGDKTEDDMDEIIEDTTKISLKKKGKDKEEIKSQYETTTTEAKDPIPIPLLARPQAEKQFRDYYMNQITKAFGEDLDKLRKKEASLSSNKLEILIDSLESGISIFSDTEKELALLSSNTNNLS</sequence>
<comment type="subcellular location">
    <subcellularLocation>
        <location evidence="2">Nucleus</location>
        <location evidence="2">Nucleolus</location>
    </subcellularLocation>
</comment>
<evidence type="ECO:0000256" key="2">
    <source>
        <dbReference type="ARBA" id="ARBA00004604"/>
    </source>
</evidence>
<feature type="compositionally biased region" description="Acidic residues" evidence="8">
    <location>
        <begin position="131"/>
        <end position="140"/>
    </location>
</feature>
<evidence type="ECO:0000313" key="10">
    <source>
        <dbReference type="EMBL" id="GET02891.1"/>
    </source>
</evidence>
<accession>A0A8H3R3P9</accession>
<proteinExistence type="inferred from homology"/>
<reference evidence="10" key="1">
    <citation type="submission" date="2019-10" db="EMBL/GenBank/DDBJ databases">
        <title>Conservation and host-specific expression of non-tandemly repeated heterogenous ribosome RNA gene in arbuscular mycorrhizal fungi.</title>
        <authorList>
            <person name="Maeda T."/>
            <person name="Kobayashi Y."/>
            <person name="Nakagawa T."/>
            <person name="Ezawa T."/>
            <person name="Yamaguchi K."/>
            <person name="Bino T."/>
            <person name="Nishimoto Y."/>
            <person name="Shigenobu S."/>
            <person name="Kawaguchi M."/>
        </authorList>
    </citation>
    <scope>NUCLEOTIDE SEQUENCE</scope>
    <source>
        <strain evidence="10">HR1</strain>
    </source>
</reference>
<evidence type="ECO:0000313" key="11">
    <source>
        <dbReference type="Proteomes" id="UP000615446"/>
    </source>
</evidence>
<comment type="function">
    <text evidence="1">Required for efficient biogenesis of the 60S ribosomal subunit.</text>
</comment>
<dbReference type="EMBL" id="BLAL01000316">
    <property type="protein sequence ID" value="GET02891.1"/>
    <property type="molecule type" value="Genomic_DNA"/>
</dbReference>
<evidence type="ECO:0000256" key="4">
    <source>
        <dbReference type="ARBA" id="ARBA00015339"/>
    </source>
</evidence>
<comment type="caution">
    <text evidence="10">The sequence shown here is derived from an EMBL/GenBank/DDBJ whole genome shotgun (WGS) entry which is preliminary data.</text>
</comment>
<protein>
    <recommendedName>
        <fullName evidence="4">Ribosome assembly protein 3</fullName>
    </recommendedName>
</protein>
<dbReference type="GO" id="GO:0000027">
    <property type="term" value="P:ribosomal large subunit assembly"/>
    <property type="evidence" value="ECO:0007669"/>
    <property type="project" value="TreeGrafter"/>
</dbReference>
<evidence type="ECO:0000256" key="7">
    <source>
        <dbReference type="ARBA" id="ARBA00023274"/>
    </source>
</evidence>
<feature type="compositionally biased region" description="Acidic residues" evidence="8">
    <location>
        <begin position="110"/>
        <end position="120"/>
    </location>
</feature>
<evidence type="ECO:0000256" key="8">
    <source>
        <dbReference type="SAM" id="MobiDB-lite"/>
    </source>
</evidence>
<organism evidence="10 11">
    <name type="scientific">Rhizophagus clarus</name>
    <dbReference type="NCBI Taxonomy" id="94130"/>
    <lineage>
        <taxon>Eukaryota</taxon>
        <taxon>Fungi</taxon>
        <taxon>Fungi incertae sedis</taxon>
        <taxon>Mucoromycota</taxon>
        <taxon>Glomeromycotina</taxon>
        <taxon>Glomeromycetes</taxon>
        <taxon>Glomerales</taxon>
        <taxon>Glomeraceae</taxon>
        <taxon>Rhizophagus</taxon>
    </lineage>
</organism>
<feature type="compositionally biased region" description="Basic and acidic residues" evidence="8">
    <location>
        <begin position="86"/>
        <end position="99"/>
    </location>
</feature>
<dbReference type="AlphaFoldDB" id="A0A8H3R3P9"/>
<comment type="similarity">
    <text evidence="3">Belongs to the RSA3 family.</text>
</comment>
<dbReference type="Proteomes" id="UP000615446">
    <property type="component" value="Unassembled WGS sequence"/>
</dbReference>
<keyword evidence="6" id="KW-0539">Nucleus</keyword>
<dbReference type="InterPro" id="IPR028217">
    <property type="entry name" value="Rsa3_C"/>
</dbReference>
<evidence type="ECO:0000256" key="6">
    <source>
        <dbReference type="ARBA" id="ARBA00023242"/>
    </source>
</evidence>
<dbReference type="GO" id="GO:0030687">
    <property type="term" value="C:preribosome, large subunit precursor"/>
    <property type="evidence" value="ECO:0007669"/>
    <property type="project" value="TreeGrafter"/>
</dbReference>
<dbReference type="GO" id="GO:0005730">
    <property type="term" value="C:nucleolus"/>
    <property type="evidence" value="ECO:0007669"/>
    <property type="project" value="UniProtKB-SubCell"/>
</dbReference>
<feature type="compositionally biased region" description="Acidic residues" evidence="8">
    <location>
        <begin position="155"/>
        <end position="164"/>
    </location>
</feature>
<gene>
    <name evidence="10" type="ORF">RCL2_002925700</name>
</gene>
<dbReference type="InterPro" id="IPR051898">
    <property type="entry name" value="Ribosome_Assembly_3"/>
</dbReference>
<dbReference type="PANTHER" id="PTHR28127">
    <property type="entry name" value="RIBOSOME ASSEMBLY PROTEIN 3"/>
    <property type="match status" value="1"/>
</dbReference>